<keyword evidence="5" id="KW-0677">Repeat</keyword>
<dbReference type="InterPro" id="IPR000719">
    <property type="entry name" value="Prot_kinase_dom"/>
</dbReference>
<dbReference type="InterPro" id="IPR032675">
    <property type="entry name" value="LRR_dom_sf"/>
</dbReference>
<feature type="domain" description="Protein kinase" evidence="11">
    <location>
        <begin position="579"/>
        <end position="846"/>
    </location>
</feature>
<dbReference type="AlphaFoldDB" id="U5D1J9"/>
<dbReference type="eggNOG" id="ENOG502QUME">
    <property type="taxonomic scope" value="Eukaryota"/>
</dbReference>
<evidence type="ECO:0000313" key="13">
    <source>
        <dbReference type="Proteomes" id="UP000017836"/>
    </source>
</evidence>
<dbReference type="InterPro" id="IPR013210">
    <property type="entry name" value="LRR_N_plant-typ"/>
</dbReference>
<evidence type="ECO:0000256" key="5">
    <source>
        <dbReference type="ARBA" id="ARBA00022737"/>
    </source>
</evidence>
<proteinExistence type="predicted"/>
<dbReference type="OMA" id="HAAIGYI"/>
<dbReference type="SUPFAM" id="SSF56112">
    <property type="entry name" value="Protein kinase-like (PK-like)"/>
    <property type="match status" value="1"/>
</dbReference>
<evidence type="ECO:0000256" key="2">
    <source>
        <dbReference type="ARBA" id="ARBA00022614"/>
    </source>
</evidence>
<dbReference type="PANTHER" id="PTHR27000">
    <property type="entry name" value="LEUCINE-RICH REPEAT RECEPTOR-LIKE PROTEIN KINASE FAMILY PROTEIN-RELATED"/>
    <property type="match status" value="1"/>
</dbReference>
<dbReference type="Gene3D" id="3.80.10.10">
    <property type="entry name" value="Ribonuclease Inhibitor"/>
    <property type="match status" value="3"/>
</dbReference>
<evidence type="ECO:0000256" key="1">
    <source>
        <dbReference type="ARBA" id="ARBA00004162"/>
    </source>
</evidence>
<dbReference type="SUPFAM" id="SSF52058">
    <property type="entry name" value="L domain-like"/>
    <property type="match status" value="2"/>
</dbReference>
<dbReference type="InterPro" id="IPR003591">
    <property type="entry name" value="Leu-rich_rpt_typical-subtyp"/>
</dbReference>
<dbReference type="FunFam" id="3.80.10.10:FF:000095">
    <property type="entry name" value="LRR receptor-like serine/threonine-protein kinase GSO1"/>
    <property type="match status" value="1"/>
</dbReference>
<feature type="transmembrane region" description="Helical" evidence="10">
    <location>
        <begin position="500"/>
        <end position="524"/>
    </location>
</feature>
<keyword evidence="8" id="KW-0675">Receptor</keyword>
<evidence type="ECO:0000256" key="10">
    <source>
        <dbReference type="SAM" id="Phobius"/>
    </source>
</evidence>
<dbReference type="InterPro" id="IPR011009">
    <property type="entry name" value="Kinase-like_dom_sf"/>
</dbReference>
<evidence type="ECO:0000256" key="7">
    <source>
        <dbReference type="ARBA" id="ARBA00023136"/>
    </source>
</evidence>
<evidence type="ECO:0000256" key="9">
    <source>
        <dbReference type="ARBA" id="ARBA00023180"/>
    </source>
</evidence>
<dbReference type="HOGENOM" id="CLU_000288_22_1_1"/>
<reference evidence="13" key="1">
    <citation type="journal article" date="2013" name="Science">
        <title>The Amborella genome and the evolution of flowering plants.</title>
        <authorList>
            <consortium name="Amborella Genome Project"/>
        </authorList>
    </citation>
    <scope>NUCLEOTIDE SEQUENCE [LARGE SCALE GENOMIC DNA]</scope>
</reference>
<dbReference type="Proteomes" id="UP000017836">
    <property type="component" value="Unassembled WGS sequence"/>
</dbReference>
<keyword evidence="6 10" id="KW-1133">Transmembrane helix</keyword>
<organism evidence="12 13">
    <name type="scientific">Amborella trichopoda</name>
    <dbReference type="NCBI Taxonomy" id="13333"/>
    <lineage>
        <taxon>Eukaryota</taxon>
        <taxon>Viridiplantae</taxon>
        <taxon>Streptophyta</taxon>
        <taxon>Embryophyta</taxon>
        <taxon>Tracheophyta</taxon>
        <taxon>Spermatophyta</taxon>
        <taxon>Magnoliopsida</taxon>
        <taxon>Amborellales</taxon>
        <taxon>Amborellaceae</taxon>
        <taxon>Amborella</taxon>
    </lineage>
</organism>
<dbReference type="InterPro" id="IPR001611">
    <property type="entry name" value="Leu-rich_rpt"/>
</dbReference>
<dbReference type="Pfam" id="PF00560">
    <property type="entry name" value="LRR_1"/>
    <property type="match status" value="5"/>
</dbReference>
<dbReference type="PRINTS" id="PR00019">
    <property type="entry name" value="LEURICHRPT"/>
</dbReference>
<dbReference type="Gene3D" id="3.30.200.20">
    <property type="entry name" value="Phosphorylase Kinase, domain 1"/>
    <property type="match status" value="1"/>
</dbReference>
<dbReference type="Pfam" id="PF13855">
    <property type="entry name" value="LRR_8"/>
    <property type="match status" value="2"/>
</dbReference>
<dbReference type="PROSITE" id="PS51450">
    <property type="entry name" value="LRR"/>
    <property type="match status" value="1"/>
</dbReference>
<dbReference type="GO" id="GO:0005886">
    <property type="term" value="C:plasma membrane"/>
    <property type="evidence" value="ECO:0007669"/>
    <property type="project" value="UniProtKB-SubCell"/>
</dbReference>
<dbReference type="GO" id="GO:0004672">
    <property type="term" value="F:protein kinase activity"/>
    <property type="evidence" value="ECO:0007669"/>
    <property type="project" value="InterPro"/>
</dbReference>
<comment type="subcellular location">
    <subcellularLocation>
        <location evidence="1">Cell membrane</location>
        <topology evidence="1">Single-pass membrane protein</topology>
    </subcellularLocation>
</comment>
<dbReference type="Pfam" id="PF00069">
    <property type="entry name" value="Pkinase"/>
    <property type="match status" value="1"/>
</dbReference>
<dbReference type="FunFam" id="3.80.10.10:FF:000400">
    <property type="entry name" value="Nuclear pore complex protein NUP107"/>
    <property type="match status" value="1"/>
</dbReference>
<dbReference type="PROSITE" id="PS50011">
    <property type="entry name" value="PROTEIN_KINASE_DOM"/>
    <property type="match status" value="1"/>
</dbReference>
<keyword evidence="2" id="KW-0433">Leucine-rich repeat</keyword>
<gene>
    <name evidence="12" type="ORF">AMTR_s00069p00201070</name>
</gene>
<keyword evidence="13" id="KW-1185">Reference proteome</keyword>
<evidence type="ECO:0000256" key="6">
    <source>
        <dbReference type="ARBA" id="ARBA00022989"/>
    </source>
</evidence>
<protein>
    <recommendedName>
        <fullName evidence="11">Protein kinase domain-containing protein</fullName>
    </recommendedName>
</protein>
<accession>U5D1J9</accession>
<dbReference type="CDD" id="cd14066">
    <property type="entry name" value="STKc_IRAK"/>
    <property type="match status" value="1"/>
</dbReference>
<dbReference type="EMBL" id="KI392069">
    <property type="protein sequence ID" value="ERN19496.1"/>
    <property type="molecule type" value="Genomic_DNA"/>
</dbReference>
<name>U5D1J9_AMBTC</name>
<evidence type="ECO:0000256" key="8">
    <source>
        <dbReference type="ARBA" id="ARBA00023170"/>
    </source>
</evidence>
<keyword evidence="7 10" id="KW-0472">Membrane</keyword>
<dbReference type="PANTHER" id="PTHR27000:SF558">
    <property type="entry name" value="LRR RECEPTOR-LIKE SERINE_THREONINE-PROTEIN KINASE IRK-RELATED"/>
    <property type="match status" value="1"/>
</dbReference>
<dbReference type="Gramene" id="ERN19496">
    <property type="protein sequence ID" value="ERN19496"/>
    <property type="gene ID" value="AMTR_s00069p00201070"/>
</dbReference>
<keyword evidence="3 10" id="KW-0812">Transmembrane</keyword>
<evidence type="ECO:0000313" key="12">
    <source>
        <dbReference type="EMBL" id="ERN19496.1"/>
    </source>
</evidence>
<dbReference type="FunFam" id="3.30.200.20:FF:000450">
    <property type="entry name" value="Putative LRR receptor-like serine/threonine-protein kinase"/>
    <property type="match status" value="1"/>
</dbReference>
<dbReference type="GO" id="GO:0099402">
    <property type="term" value="P:plant organ development"/>
    <property type="evidence" value="ECO:0007669"/>
    <property type="project" value="UniProtKB-ARBA"/>
</dbReference>
<evidence type="ECO:0000256" key="4">
    <source>
        <dbReference type="ARBA" id="ARBA00022729"/>
    </source>
</evidence>
<keyword evidence="9" id="KW-0325">Glycoprotein</keyword>
<dbReference type="GO" id="GO:0009653">
    <property type="term" value="P:anatomical structure morphogenesis"/>
    <property type="evidence" value="ECO:0007669"/>
    <property type="project" value="UniProtKB-ARBA"/>
</dbReference>
<sequence>MAVLESYSGENTADHGIPFKANISNDPLKSLESWNPMDETPCLNWTGITCNFAGKVEKIILLNTQLAGVLPENFSGLESLRTLILSGNQFTGTVPSQYGDISSLWKLNLSRNALSGQIPSSIGNLASLRMLDLSRNSINGVIPSEIFQNCFKTRYISLSNNGLQGQIPLAIGNCTRLKGFDFAFNKLSGELPSQICLSLNMAYISLRNNSLIGSLLDKLSNCKSLEFLDLGGNSFSGSMPWELLSLSNLSYFDASHNKLQGQIPENWSCGGSIDLLDLSGNGLSGEIGNGVLGCRSIRVLDLGFNRFSGTIPNGISELKRLSVLRLSGNLLEGVIPVELGSIEFLQVLDLQDLNLVGTIPVDLGNCWFLLELDLSGNNITGTIPDTLYNMIYLKILDLHTNDLQGTIPLTLANLTNLKFLDLSNNFLSGEIPRAIGNLTQLTHLNLSSNNLSGPIPLSSTLLQFGPGPFLRNPNLCGPPLPTPCPQTGQETIPRARKTKLLTVTAIVAIVAAAAIFTGVCLITFMNIKARRRRRAAELMIVQSTPLSTESSPIIGKLVLFSKSLPSRYEDWEAGTKALLDKDCLIGGGTIGTVYKASFDNGRVSIAVKKLETLGRIKGQDEFEQEIGRLGGLNHPNLTPLQGYYWSSTMQLLLWEFIPNASLYDHLHKRRAPNWINRFKIALGAAKALAYLHHDCKPKVLHLNVKSSNILVDEEFNAKVSDYGLGKLMPRDVHGAAGYVAPELGSQGSIGVSEKCDVYGFGVVLLEVVSGKRSVERGPAGEVVVLREWVRSVLEGGAGAGACADVRMRGARDDEVAQVLKLGLVCTSDLAVRRPSMAEVVQVLESIRSGNDDHVG</sequence>
<evidence type="ECO:0000259" key="11">
    <source>
        <dbReference type="PROSITE" id="PS50011"/>
    </source>
</evidence>
<keyword evidence="4" id="KW-0732">Signal</keyword>
<dbReference type="SMART" id="SM00369">
    <property type="entry name" value="LRR_TYP"/>
    <property type="match status" value="6"/>
</dbReference>
<dbReference type="Pfam" id="PF08263">
    <property type="entry name" value="LRRNT_2"/>
    <property type="match status" value="1"/>
</dbReference>
<dbReference type="Gene3D" id="1.10.510.10">
    <property type="entry name" value="Transferase(Phosphotransferase) domain 1"/>
    <property type="match status" value="1"/>
</dbReference>
<evidence type="ECO:0000256" key="3">
    <source>
        <dbReference type="ARBA" id="ARBA00022692"/>
    </source>
</evidence>
<dbReference type="GO" id="GO:0005524">
    <property type="term" value="F:ATP binding"/>
    <property type="evidence" value="ECO:0007669"/>
    <property type="project" value="InterPro"/>
</dbReference>